<dbReference type="Proteomes" id="UP000192468">
    <property type="component" value="Unassembled WGS sequence"/>
</dbReference>
<evidence type="ECO:0000313" key="5">
    <source>
        <dbReference type="EMBL" id="SMC27536.1"/>
    </source>
</evidence>
<dbReference type="SUPFAM" id="SSF46689">
    <property type="entry name" value="Homeodomain-like"/>
    <property type="match status" value="2"/>
</dbReference>
<gene>
    <name evidence="5" type="ORF">SAMN02745134_03208</name>
</gene>
<dbReference type="SUPFAM" id="SSF51215">
    <property type="entry name" value="Regulatory protein AraC"/>
    <property type="match status" value="1"/>
</dbReference>
<dbReference type="PROSITE" id="PS01124">
    <property type="entry name" value="HTH_ARAC_FAMILY_2"/>
    <property type="match status" value="1"/>
</dbReference>
<keyword evidence="3" id="KW-0804">Transcription</keyword>
<dbReference type="PANTHER" id="PTHR43280">
    <property type="entry name" value="ARAC-FAMILY TRANSCRIPTIONAL REGULATOR"/>
    <property type="match status" value="1"/>
</dbReference>
<dbReference type="SMART" id="SM00342">
    <property type="entry name" value="HTH_ARAC"/>
    <property type="match status" value="1"/>
</dbReference>
<evidence type="ECO:0000256" key="2">
    <source>
        <dbReference type="ARBA" id="ARBA00023125"/>
    </source>
</evidence>
<organism evidence="5 6">
    <name type="scientific">Clostridium acidisoli DSM 12555</name>
    <dbReference type="NCBI Taxonomy" id="1121291"/>
    <lineage>
        <taxon>Bacteria</taxon>
        <taxon>Bacillati</taxon>
        <taxon>Bacillota</taxon>
        <taxon>Clostridia</taxon>
        <taxon>Eubacteriales</taxon>
        <taxon>Clostridiaceae</taxon>
        <taxon>Clostridium</taxon>
    </lineage>
</organism>
<dbReference type="GO" id="GO:0003700">
    <property type="term" value="F:DNA-binding transcription factor activity"/>
    <property type="evidence" value="ECO:0007669"/>
    <property type="project" value="InterPro"/>
</dbReference>
<dbReference type="Pfam" id="PF12833">
    <property type="entry name" value="HTH_18"/>
    <property type="match status" value="1"/>
</dbReference>
<dbReference type="InterPro" id="IPR018060">
    <property type="entry name" value="HTH_AraC"/>
</dbReference>
<dbReference type="Gene3D" id="2.60.120.10">
    <property type="entry name" value="Jelly Rolls"/>
    <property type="match status" value="1"/>
</dbReference>
<dbReference type="InterPro" id="IPR014710">
    <property type="entry name" value="RmlC-like_jellyroll"/>
</dbReference>
<sequence>MNEEAILKIKKGYLNENFKYFHLKDKKNMKFESHYHDFNKIIIFISGTVNYLIEGKSYKLKPWDIIFVNTNEVHRPIVSPDNQYERIIIWINKKFLNSYNTANTELLTCFKIASEKKHNLLRLDIHNINRLKILLQTLETENNNHDFGSDILRNSVLIQLMVYMNRLFLKNKIDDYEIDVEYDKHIVEIIEYIGNNLNGELSIEKISSTFYINKYYLMHKFKEQTGFTLHNYIQQKRLLYAVSLIRNGAQISTVYLECGFGDYSSFVRAFKKMFELSPKNYYKAIQNL</sequence>
<keyword evidence="1" id="KW-0805">Transcription regulation</keyword>
<protein>
    <submittedName>
        <fullName evidence="5">Transcriptional regulator, AraC family</fullName>
    </submittedName>
</protein>
<dbReference type="AlphaFoldDB" id="A0A1W1XUF6"/>
<dbReference type="InterPro" id="IPR037923">
    <property type="entry name" value="HTH-like"/>
</dbReference>
<name>A0A1W1XUF6_9CLOT</name>
<dbReference type="GO" id="GO:0043565">
    <property type="term" value="F:sequence-specific DNA binding"/>
    <property type="evidence" value="ECO:0007669"/>
    <property type="project" value="InterPro"/>
</dbReference>
<proteinExistence type="predicted"/>
<dbReference type="Gene3D" id="1.10.10.60">
    <property type="entry name" value="Homeodomain-like"/>
    <property type="match status" value="2"/>
</dbReference>
<dbReference type="PANTHER" id="PTHR43280:SF34">
    <property type="entry name" value="ARAC-FAMILY TRANSCRIPTIONAL REGULATOR"/>
    <property type="match status" value="1"/>
</dbReference>
<keyword evidence="6" id="KW-1185">Reference proteome</keyword>
<dbReference type="RefSeq" id="WP_084117180.1">
    <property type="nucleotide sequence ID" value="NZ_FWXH01000018.1"/>
</dbReference>
<evidence type="ECO:0000259" key="4">
    <source>
        <dbReference type="PROSITE" id="PS01124"/>
    </source>
</evidence>
<evidence type="ECO:0000256" key="3">
    <source>
        <dbReference type="ARBA" id="ARBA00023163"/>
    </source>
</evidence>
<dbReference type="Pfam" id="PF02311">
    <property type="entry name" value="AraC_binding"/>
    <property type="match status" value="1"/>
</dbReference>
<keyword evidence="2" id="KW-0238">DNA-binding</keyword>
<evidence type="ECO:0000256" key="1">
    <source>
        <dbReference type="ARBA" id="ARBA00023015"/>
    </source>
</evidence>
<dbReference type="InterPro" id="IPR009057">
    <property type="entry name" value="Homeodomain-like_sf"/>
</dbReference>
<reference evidence="5 6" key="1">
    <citation type="submission" date="2017-04" db="EMBL/GenBank/DDBJ databases">
        <authorList>
            <person name="Afonso C.L."/>
            <person name="Miller P.J."/>
            <person name="Scott M.A."/>
            <person name="Spackman E."/>
            <person name="Goraichik I."/>
            <person name="Dimitrov K.M."/>
            <person name="Suarez D.L."/>
            <person name="Swayne D.E."/>
        </authorList>
    </citation>
    <scope>NUCLEOTIDE SEQUENCE [LARGE SCALE GENOMIC DNA]</scope>
    <source>
        <strain evidence="5 6">DSM 12555</strain>
    </source>
</reference>
<accession>A0A1W1XUF6</accession>
<feature type="domain" description="HTH araC/xylS-type" evidence="4">
    <location>
        <begin position="187"/>
        <end position="284"/>
    </location>
</feature>
<evidence type="ECO:0000313" key="6">
    <source>
        <dbReference type="Proteomes" id="UP000192468"/>
    </source>
</evidence>
<dbReference type="STRING" id="1121291.SAMN02745134_03208"/>
<dbReference type="EMBL" id="FWXH01000018">
    <property type="protein sequence ID" value="SMC27536.1"/>
    <property type="molecule type" value="Genomic_DNA"/>
</dbReference>
<dbReference type="InterPro" id="IPR003313">
    <property type="entry name" value="AraC-bd"/>
</dbReference>